<evidence type="ECO:0000313" key="3">
    <source>
        <dbReference type="Proteomes" id="UP000234483"/>
    </source>
</evidence>
<sequence>MIGIRKAAFKSWPLALVLVATLGACGEEGRRDWGRAAPAAQPVRDPEAAYLAPPKVVTAAVQGGGVALSGSAAAGASVRLGSPTGEAISAEADASGLWRAVLPGALEPRLFGLSMTREGRTVQAEGYVLVTPEGAVALLKAGGGSEPLAGPSDSLRILAIDFDQEGGAVISGVGRPGAGFGVRVDRVTQAEAKVDAQGRFSFSLTRPLSHGEHAVQVAGEGGEDLVRIAVSAPGPLTAGPLRAERLDDGWRADWMTPGGGVQTTVLYAPGETR</sequence>
<evidence type="ECO:0008006" key="5">
    <source>
        <dbReference type="Google" id="ProtNLM"/>
    </source>
</evidence>
<dbReference type="Proteomes" id="UP000234483">
    <property type="component" value="Unassembled WGS sequence"/>
</dbReference>
<dbReference type="PROSITE" id="PS51257">
    <property type="entry name" value="PROKAR_LIPOPROTEIN"/>
    <property type="match status" value="1"/>
</dbReference>
<dbReference type="EMBL" id="CP026100">
    <property type="protein sequence ID" value="AYV49644.1"/>
    <property type="molecule type" value="Genomic_DNA"/>
</dbReference>
<evidence type="ECO:0000313" key="2">
    <source>
        <dbReference type="EMBL" id="PLR16322.1"/>
    </source>
</evidence>
<dbReference type="EMBL" id="PJRQ01000021">
    <property type="protein sequence ID" value="PLR16322.1"/>
    <property type="molecule type" value="Genomic_DNA"/>
</dbReference>
<dbReference type="RefSeq" id="WP_101713111.1">
    <property type="nucleotide sequence ID" value="NZ_CP026100.1"/>
</dbReference>
<accession>A0A2N5CU81</accession>
<keyword evidence="4" id="KW-1185">Reference proteome</keyword>
<protein>
    <recommendedName>
        <fullName evidence="5">Bacterial Ig domain-containing protein</fullName>
    </recommendedName>
</protein>
<gene>
    <name evidence="1" type="ORF">C1707_18235</name>
    <name evidence="2" type="ORF">CFHF_11210</name>
</gene>
<name>A0A2N5CU81_9CAUL</name>
<dbReference type="KEGG" id="cfh:C1707_18235"/>
<dbReference type="Gene3D" id="2.60.40.10">
    <property type="entry name" value="Immunoglobulins"/>
    <property type="match status" value="1"/>
</dbReference>
<dbReference type="AlphaFoldDB" id="A0A2N5CU81"/>
<reference evidence="2 3" key="1">
    <citation type="submission" date="2017-12" db="EMBL/GenBank/DDBJ databases">
        <title>The genome sequence of Caulobacter flavus CGMCC1 15093.</title>
        <authorList>
            <person name="Gao J."/>
            <person name="Mao X."/>
            <person name="Sun J."/>
        </authorList>
    </citation>
    <scope>NUCLEOTIDE SEQUENCE [LARGE SCALE GENOMIC DNA]</scope>
    <source>
        <strain evidence="2 3">CGMCC1 15093</strain>
    </source>
</reference>
<evidence type="ECO:0000313" key="1">
    <source>
        <dbReference type="EMBL" id="AYV49644.1"/>
    </source>
</evidence>
<proteinExistence type="predicted"/>
<dbReference type="OrthoDB" id="7183179at2"/>
<organism evidence="2 3">
    <name type="scientific">Caulobacter flavus</name>
    <dbReference type="NCBI Taxonomy" id="1679497"/>
    <lineage>
        <taxon>Bacteria</taxon>
        <taxon>Pseudomonadati</taxon>
        <taxon>Pseudomonadota</taxon>
        <taxon>Alphaproteobacteria</taxon>
        <taxon>Caulobacterales</taxon>
        <taxon>Caulobacteraceae</taxon>
        <taxon>Caulobacter</taxon>
    </lineage>
</organism>
<dbReference type="InterPro" id="IPR013783">
    <property type="entry name" value="Ig-like_fold"/>
</dbReference>
<evidence type="ECO:0000313" key="4">
    <source>
        <dbReference type="Proteomes" id="UP000281192"/>
    </source>
</evidence>
<reference evidence="1 4" key="2">
    <citation type="submission" date="2018-01" db="EMBL/GenBank/DDBJ databases">
        <title>Complete genome sequence of Caulobacter flavus RHGG3.</title>
        <authorList>
            <person name="Yang E."/>
        </authorList>
    </citation>
    <scope>NUCLEOTIDE SEQUENCE [LARGE SCALE GENOMIC DNA]</scope>
    <source>
        <strain evidence="1 4">RHGG3</strain>
    </source>
</reference>
<dbReference type="Proteomes" id="UP000281192">
    <property type="component" value="Chromosome"/>
</dbReference>